<name>A0A0N7LBD2_9BASI</name>
<dbReference type="GO" id="GO:0006281">
    <property type="term" value="P:DNA repair"/>
    <property type="evidence" value="ECO:0007669"/>
    <property type="project" value="InterPro"/>
</dbReference>
<accession>A0A0N7LBD2</accession>
<dbReference type="Gene3D" id="1.10.340.30">
    <property type="entry name" value="Hypothetical protein, domain 2"/>
    <property type="match status" value="1"/>
</dbReference>
<dbReference type="AlphaFoldDB" id="A0A0N7LBD2"/>
<keyword evidence="3" id="KW-1185">Reference proteome</keyword>
<evidence type="ECO:0000313" key="3">
    <source>
        <dbReference type="Proteomes" id="UP000054845"/>
    </source>
</evidence>
<feature type="region of interest" description="Disordered" evidence="1">
    <location>
        <begin position="127"/>
        <end position="170"/>
    </location>
</feature>
<dbReference type="EMBL" id="CCYA01000277">
    <property type="protein sequence ID" value="CEH19058.1"/>
    <property type="molecule type" value="Genomic_DNA"/>
</dbReference>
<dbReference type="OrthoDB" id="8249012at2759"/>
<dbReference type="PANTHER" id="PTHR21521:SF0">
    <property type="entry name" value="AMUN, ISOFORM A"/>
    <property type="match status" value="1"/>
</dbReference>
<dbReference type="InterPro" id="IPR023170">
    <property type="entry name" value="HhH_base_excis_C"/>
</dbReference>
<dbReference type="Proteomes" id="UP000054845">
    <property type="component" value="Unassembled WGS sequence"/>
</dbReference>
<dbReference type="STRING" id="401625.A0A0N7LBD2"/>
<organism evidence="2 3">
    <name type="scientific">Ceraceosorus bombacis</name>
    <dbReference type="NCBI Taxonomy" id="401625"/>
    <lineage>
        <taxon>Eukaryota</taxon>
        <taxon>Fungi</taxon>
        <taxon>Dikarya</taxon>
        <taxon>Basidiomycota</taxon>
        <taxon>Ustilaginomycotina</taxon>
        <taxon>Exobasidiomycetes</taxon>
        <taxon>Ceraceosorales</taxon>
        <taxon>Ceraceosoraceae</taxon>
        <taxon>Ceraceosorus</taxon>
    </lineage>
</organism>
<proteinExistence type="predicted"/>
<dbReference type="InterPro" id="IPR011257">
    <property type="entry name" value="DNA_glycosylase"/>
</dbReference>
<sequence>MKWKLTRGSFRPKLLSLVESNSSVVVRETTCRAWREVQTSPEAAIKALSELKGVGPATATAILCALTLGQYAFMSDAAMERACGMKPEYTAKAATHFRNKMQERMDTDEPRWKSLDELERAAWAFDTLSRLGTPPANDAPTNQLPPQTKRKAPSPLAQTEGRRSSRRKKA</sequence>
<evidence type="ECO:0000256" key="1">
    <source>
        <dbReference type="SAM" id="MobiDB-lite"/>
    </source>
</evidence>
<dbReference type="PANTHER" id="PTHR21521">
    <property type="entry name" value="AMUN, ISOFORM A"/>
    <property type="match status" value="1"/>
</dbReference>
<evidence type="ECO:0000313" key="2">
    <source>
        <dbReference type="EMBL" id="CEH19058.1"/>
    </source>
</evidence>
<protein>
    <submittedName>
        <fullName evidence="2">UNCHARACTERIZED</fullName>
    </submittedName>
</protein>
<dbReference type="GO" id="GO:0003824">
    <property type="term" value="F:catalytic activity"/>
    <property type="evidence" value="ECO:0007669"/>
    <property type="project" value="InterPro"/>
</dbReference>
<reference evidence="2 3" key="1">
    <citation type="submission" date="2014-09" db="EMBL/GenBank/DDBJ databases">
        <authorList>
            <person name="Magalhaes I.L.F."/>
            <person name="Oliveira U."/>
            <person name="Santos F.R."/>
            <person name="Vidigal T.H.D.A."/>
            <person name="Brescovit A.D."/>
            <person name="Santos A.J."/>
        </authorList>
    </citation>
    <scope>NUCLEOTIDE SEQUENCE [LARGE SCALE GENOMIC DNA]</scope>
</reference>
<dbReference type="SUPFAM" id="SSF48150">
    <property type="entry name" value="DNA-glycosylase"/>
    <property type="match status" value="1"/>
</dbReference>
<dbReference type="Gene3D" id="1.10.1670.10">
    <property type="entry name" value="Helix-hairpin-Helix base-excision DNA repair enzymes (C-terminal)"/>
    <property type="match status" value="1"/>
</dbReference>